<dbReference type="SUPFAM" id="SSF49899">
    <property type="entry name" value="Concanavalin A-like lectins/glucanases"/>
    <property type="match status" value="1"/>
</dbReference>
<dbReference type="InterPro" id="IPR051795">
    <property type="entry name" value="Glycosyl_Hydrlase_43"/>
</dbReference>
<keyword evidence="7" id="KW-1185">Reference proteome</keyword>
<organism evidence="6 7">
    <name type="scientific">Amphibacillus indicireducens</name>
    <dbReference type="NCBI Taxonomy" id="1076330"/>
    <lineage>
        <taxon>Bacteria</taxon>
        <taxon>Bacillati</taxon>
        <taxon>Bacillota</taxon>
        <taxon>Bacilli</taxon>
        <taxon>Bacillales</taxon>
        <taxon>Bacillaceae</taxon>
        <taxon>Amphibacillus</taxon>
    </lineage>
</organism>
<gene>
    <name evidence="6" type="ORF">GCM10022410_21730</name>
</gene>
<dbReference type="InterPro" id="IPR023296">
    <property type="entry name" value="Glyco_hydro_beta-prop_sf"/>
</dbReference>
<comment type="similarity">
    <text evidence="1 4">Belongs to the glycosyl hydrolase 43 family.</text>
</comment>
<dbReference type="RefSeq" id="WP_344913090.1">
    <property type="nucleotide sequence ID" value="NZ_BAABDL010000119.1"/>
</dbReference>
<sequence length="510" mass="57046">MNTFTNPVLEGFSPDPSVCAVGEDFYLVTSTFAYFPGVPVYHSKDLVNWKQIGNALHREEQLKLLNAKHSGGIFAPCIRYHEGTFYMITTNVSHGGNFLVTATDPAGPWSDPYFIDNAPGIDPSLFFDDDGKCYYIGTRPNPEGPKYNGDWEVWLQEFDLDAMQLTGVSTKLWKGALHTAVWPEAPHLYKKDGYYYLLIAEGGTGFNHACTVARSEKVDGAYIGNKNNPILTHRHLGKDFPVHNVGHGDFVETVDGKWYITLLASRIFDGYSNLGRETFLAEVVWENGWPVVNPGEGRLLEVQEHKLPLIPVEHSGEHTFETIKPEFMFLRNPDMNNYDNQVREGWMRLHPTENTIHDLASPTFLSIRQQSMWYKLATHVELALATGGEAGLVILQNDKYSIRLVVVEEDSQTVVKMVTTIDGKERVVGSEVITEKDIVLELVGSGQLVKGICRIGDQELVIAEEIDSHYLSTEVAGGFVGCTLGIYTTSTAKEPGYADFEWLNIKKTNE</sequence>
<evidence type="ECO:0000256" key="2">
    <source>
        <dbReference type="ARBA" id="ARBA00022801"/>
    </source>
</evidence>
<dbReference type="Gene3D" id="2.60.120.200">
    <property type="match status" value="1"/>
</dbReference>
<evidence type="ECO:0000259" key="5">
    <source>
        <dbReference type="Pfam" id="PF17851"/>
    </source>
</evidence>
<keyword evidence="2 4" id="KW-0378">Hydrolase</keyword>
<dbReference type="Gene3D" id="2.115.10.20">
    <property type="entry name" value="Glycosyl hydrolase domain, family 43"/>
    <property type="match status" value="1"/>
</dbReference>
<reference evidence="7" key="1">
    <citation type="journal article" date="2019" name="Int. J. Syst. Evol. Microbiol.">
        <title>The Global Catalogue of Microorganisms (GCM) 10K type strain sequencing project: providing services to taxonomists for standard genome sequencing and annotation.</title>
        <authorList>
            <consortium name="The Broad Institute Genomics Platform"/>
            <consortium name="The Broad Institute Genome Sequencing Center for Infectious Disease"/>
            <person name="Wu L."/>
            <person name="Ma J."/>
        </authorList>
    </citation>
    <scope>NUCLEOTIDE SEQUENCE [LARGE SCALE GENOMIC DNA]</scope>
    <source>
        <strain evidence="7">JCM 17250</strain>
    </source>
</reference>
<name>A0ABP7VXJ8_9BACI</name>
<dbReference type="GO" id="GO:0016787">
    <property type="term" value="F:hydrolase activity"/>
    <property type="evidence" value="ECO:0007669"/>
    <property type="project" value="UniProtKB-KW"/>
</dbReference>
<dbReference type="Pfam" id="PF17851">
    <property type="entry name" value="GH43_C2"/>
    <property type="match status" value="1"/>
</dbReference>
<dbReference type="PANTHER" id="PTHR42812">
    <property type="entry name" value="BETA-XYLOSIDASE"/>
    <property type="match status" value="1"/>
</dbReference>
<dbReference type="EMBL" id="BAABDL010000119">
    <property type="protein sequence ID" value="GAA4076560.1"/>
    <property type="molecule type" value="Genomic_DNA"/>
</dbReference>
<evidence type="ECO:0000313" key="6">
    <source>
        <dbReference type="EMBL" id="GAA4076560.1"/>
    </source>
</evidence>
<dbReference type="Pfam" id="PF04616">
    <property type="entry name" value="Glyco_hydro_43"/>
    <property type="match status" value="1"/>
</dbReference>
<proteinExistence type="inferred from homology"/>
<dbReference type="InterPro" id="IPR013320">
    <property type="entry name" value="ConA-like_dom_sf"/>
</dbReference>
<dbReference type="Proteomes" id="UP001501734">
    <property type="component" value="Unassembled WGS sequence"/>
</dbReference>
<dbReference type="InterPro" id="IPR041542">
    <property type="entry name" value="GH43_C2"/>
</dbReference>
<dbReference type="PANTHER" id="PTHR42812:SF12">
    <property type="entry name" value="BETA-XYLOSIDASE-RELATED"/>
    <property type="match status" value="1"/>
</dbReference>
<evidence type="ECO:0000256" key="3">
    <source>
        <dbReference type="ARBA" id="ARBA00023295"/>
    </source>
</evidence>
<feature type="domain" description="Beta-xylosidase C-terminal Concanavalin A-like" evidence="5">
    <location>
        <begin position="322"/>
        <end position="505"/>
    </location>
</feature>
<accession>A0ABP7VXJ8</accession>
<evidence type="ECO:0000313" key="7">
    <source>
        <dbReference type="Proteomes" id="UP001501734"/>
    </source>
</evidence>
<keyword evidence="3 4" id="KW-0326">Glycosidase</keyword>
<evidence type="ECO:0000256" key="4">
    <source>
        <dbReference type="RuleBase" id="RU361187"/>
    </source>
</evidence>
<dbReference type="CDD" id="cd18617">
    <property type="entry name" value="GH43_XynB-like"/>
    <property type="match status" value="1"/>
</dbReference>
<dbReference type="SUPFAM" id="SSF75005">
    <property type="entry name" value="Arabinanase/levansucrase/invertase"/>
    <property type="match status" value="1"/>
</dbReference>
<evidence type="ECO:0000256" key="1">
    <source>
        <dbReference type="ARBA" id="ARBA00009865"/>
    </source>
</evidence>
<dbReference type="InterPro" id="IPR006710">
    <property type="entry name" value="Glyco_hydro_43"/>
</dbReference>
<comment type="caution">
    <text evidence="6">The sequence shown here is derived from an EMBL/GenBank/DDBJ whole genome shotgun (WGS) entry which is preliminary data.</text>
</comment>
<protein>
    <submittedName>
        <fullName evidence="6">Glycoside hydrolase family 43 protein</fullName>
    </submittedName>
</protein>